<dbReference type="PROSITE" id="PS51257">
    <property type="entry name" value="PROKAR_LIPOPROTEIN"/>
    <property type="match status" value="1"/>
</dbReference>
<dbReference type="PANTHER" id="PTHR30469">
    <property type="entry name" value="MULTIDRUG RESISTANCE PROTEIN MDTA"/>
    <property type="match status" value="1"/>
</dbReference>
<feature type="signal peptide" evidence="2">
    <location>
        <begin position="1"/>
        <end position="18"/>
    </location>
</feature>
<accession>A0A538TT08</accession>
<evidence type="ECO:0000256" key="1">
    <source>
        <dbReference type="SAM" id="MobiDB-lite"/>
    </source>
</evidence>
<evidence type="ECO:0000313" key="4">
    <source>
        <dbReference type="EMBL" id="TMQ66773.1"/>
    </source>
</evidence>
<dbReference type="SUPFAM" id="SSF111369">
    <property type="entry name" value="HlyD-like secretion proteins"/>
    <property type="match status" value="1"/>
</dbReference>
<dbReference type="AlphaFoldDB" id="A0A538TT08"/>
<feature type="region of interest" description="Disordered" evidence="1">
    <location>
        <begin position="194"/>
        <end position="216"/>
    </location>
</feature>
<name>A0A538TT08_UNCEI</name>
<comment type="caution">
    <text evidence="4">The sequence shown here is derived from an EMBL/GenBank/DDBJ whole genome shotgun (WGS) entry which is preliminary data.</text>
</comment>
<feature type="compositionally biased region" description="Polar residues" evidence="1">
    <location>
        <begin position="207"/>
        <end position="216"/>
    </location>
</feature>
<dbReference type="EMBL" id="VBOZ01000008">
    <property type="protein sequence ID" value="TMQ66773.1"/>
    <property type="molecule type" value="Genomic_DNA"/>
</dbReference>
<evidence type="ECO:0000256" key="2">
    <source>
        <dbReference type="SAM" id="SignalP"/>
    </source>
</evidence>
<dbReference type="Gene3D" id="2.40.50.100">
    <property type="match status" value="1"/>
</dbReference>
<dbReference type="Pfam" id="PF25973">
    <property type="entry name" value="BSH_CzcB"/>
    <property type="match status" value="1"/>
</dbReference>
<feature type="domain" description="CzcB-like barrel-sandwich hybrid" evidence="3">
    <location>
        <begin position="67"/>
        <end position="164"/>
    </location>
</feature>
<organism evidence="4 5">
    <name type="scientific">Eiseniibacteriota bacterium</name>
    <dbReference type="NCBI Taxonomy" id="2212470"/>
    <lineage>
        <taxon>Bacteria</taxon>
        <taxon>Candidatus Eiseniibacteriota</taxon>
    </lineage>
</organism>
<sequence length="322" mass="34000">MRALPKMLMILGLGAALAGCSSEPPADTAAIPRPEVRVARVESRSFRETIEAPGQWKASVETVLPAPFEAVVESIAVGIGDRVRRGEVLAWCRTAESDAVLRGAEMMRRQATDARSIQDAEQAVAEARRSIVHVPITSPASGTVLRRQIDAGSRLSSGSELLAVVTDDALVFEVRVPVSESAAIRAGMESTISDGDGPARAARVRSSLPTSGGDQSTLVWLRPQAPPERPALGRFGTGVIFTGRNITSLAVPDTAVVEDDLTGASRIAVLDSGEVVRWVSVRLGPRVDRARAVSGADLKQGVLLVVDGQRALLDGMHVAVRP</sequence>
<dbReference type="Proteomes" id="UP000317691">
    <property type="component" value="Unassembled WGS sequence"/>
</dbReference>
<proteinExistence type="predicted"/>
<dbReference type="GO" id="GO:1990281">
    <property type="term" value="C:efflux pump complex"/>
    <property type="evidence" value="ECO:0007669"/>
    <property type="project" value="TreeGrafter"/>
</dbReference>
<dbReference type="GO" id="GO:0015562">
    <property type="term" value="F:efflux transmembrane transporter activity"/>
    <property type="evidence" value="ECO:0007669"/>
    <property type="project" value="TreeGrafter"/>
</dbReference>
<dbReference type="InterPro" id="IPR058647">
    <property type="entry name" value="BSH_CzcB-like"/>
</dbReference>
<dbReference type="Gene3D" id="2.40.420.20">
    <property type="match status" value="1"/>
</dbReference>
<feature type="chain" id="PRO_5022038835" evidence="2">
    <location>
        <begin position="19"/>
        <end position="322"/>
    </location>
</feature>
<dbReference type="PANTHER" id="PTHR30469:SF15">
    <property type="entry name" value="HLYD FAMILY OF SECRETION PROTEINS"/>
    <property type="match status" value="1"/>
</dbReference>
<evidence type="ECO:0000313" key="5">
    <source>
        <dbReference type="Proteomes" id="UP000317691"/>
    </source>
</evidence>
<reference evidence="4 5" key="1">
    <citation type="journal article" date="2019" name="Nat. Microbiol.">
        <title>Mediterranean grassland soil C-N compound turnover is dependent on rainfall and depth, and is mediated by genomically divergent microorganisms.</title>
        <authorList>
            <person name="Diamond S."/>
            <person name="Andeer P.F."/>
            <person name="Li Z."/>
            <person name="Crits-Christoph A."/>
            <person name="Burstein D."/>
            <person name="Anantharaman K."/>
            <person name="Lane K.R."/>
            <person name="Thomas B.C."/>
            <person name="Pan C."/>
            <person name="Northen T.R."/>
            <person name="Banfield J.F."/>
        </authorList>
    </citation>
    <scope>NUCLEOTIDE SEQUENCE [LARGE SCALE GENOMIC DNA]</scope>
    <source>
        <strain evidence="4">WS_9</strain>
    </source>
</reference>
<protein>
    <submittedName>
        <fullName evidence="4">HlyD family efflux transporter periplasmic adaptor subunit</fullName>
    </submittedName>
</protein>
<keyword evidence="2" id="KW-0732">Signal</keyword>
<gene>
    <name evidence="4" type="ORF">E6K79_02385</name>
</gene>
<evidence type="ECO:0000259" key="3">
    <source>
        <dbReference type="Pfam" id="PF25973"/>
    </source>
</evidence>